<feature type="transmembrane region" description="Helical" evidence="7">
    <location>
        <begin position="270"/>
        <end position="288"/>
    </location>
</feature>
<protein>
    <submittedName>
        <fullName evidence="9">Raffinose/stachyose/melibiose transport system permease protein</fullName>
    </submittedName>
</protein>
<evidence type="ECO:0000313" key="9">
    <source>
        <dbReference type="EMBL" id="SDY05168.1"/>
    </source>
</evidence>
<evidence type="ECO:0000256" key="4">
    <source>
        <dbReference type="ARBA" id="ARBA00022692"/>
    </source>
</evidence>
<evidence type="ECO:0000256" key="5">
    <source>
        <dbReference type="ARBA" id="ARBA00022989"/>
    </source>
</evidence>
<comment type="similarity">
    <text evidence="7">Belongs to the binding-protein-dependent transport system permease family.</text>
</comment>
<evidence type="ECO:0000256" key="3">
    <source>
        <dbReference type="ARBA" id="ARBA00022475"/>
    </source>
</evidence>
<dbReference type="CDD" id="cd06261">
    <property type="entry name" value="TM_PBP2"/>
    <property type="match status" value="1"/>
</dbReference>
<feature type="transmembrane region" description="Helical" evidence="7">
    <location>
        <begin position="110"/>
        <end position="130"/>
    </location>
</feature>
<dbReference type="PANTHER" id="PTHR30193">
    <property type="entry name" value="ABC TRANSPORTER PERMEASE PROTEIN"/>
    <property type="match status" value="1"/>
</dbReference>
<dbReference type="Pfam" id="PF00528">
    <property type="entry name" value="BPD_transp_1"/>
    <property type="match status" value="1"/>
</dbReference>
<feature type="transmembrane region" description="Helical" evidence="7">
    <location>
        <begin position="12"/>
        <end position="41"/>
    </location>
</feature>
<evidence type="ECO:0000256" key="6">
    <source>
        <dbReference type="ARBA" id="ARBA00023136"/>
    </source>
</evidence>
<sequence>MYNEKKLLDKLKVVFSFAFIPLFAFVVVIILPLILGVAMTFTTWTGFSGSLFEFKGLENYLTAFTDQGFWDSIKITVFYVLLTLVLTNVIAFGLALLVTSGIKGQNFFRMGFFTPNLIGGIILGFIWQFIFSRVLVSLGEAMDLAIFSASWLADPDKAFWTLVIVTVWQNSGYMMLIYIAGLMGINKSVLEAADLDGANAWQQMLKIKIPLMIPAFTISLFLTLQRSFLIYDVNLSLTSGGPFNSTELIAMHVYNDAFLYQNFGSGQAKAFILFIIVATIAITQVKIMKKMEVES</sequence>
<dbReference type="InterPro" id="IPR000515">
    <property type="entry name" value="MetI-like"/>
</dbReference>
<evidence type="ECO:0000259" key="8">
    <source>
        <dbReference type="PROSITE" id="PS50928"/>
    </source>
</evidence>
<evidence type="ECO:0000313" key="10">
    <source>
        <dbReference type="Proteomes" id="UP000198935"/>
    </source>
</evidence>
<evidence type="ECO:0000256" key="2">
    <source>
        <dbReference type="ARBA" id="ARBA00022448"/>
    </source>
</evidence>
<organism evidence="9 10">
    <name type="scientific">Evansella caseinilytica</name>
    <dbReference type="NCBI Taxonomy" id="1503961"/>
    <lineage>
        <taxon>Bacteria</taxon>
        <taxon>Bacillati</taxon>
        <taxon>Bacillota</taxon>
        <taxon>Bacilli</taxon>
        <taxon>Bacillales</taxon>
        <taxon>Bacillaceae</taxon>
        <taxon>Evansella</taxon>
    </lineage>
</organism>
<feature type="domain" description="ABC transmembrane type-1" evidence="8">
    <location>
        <begin position="73"/>
        <end position="284"/>
    </location>
</feature>
<dbReference type="PANTHER" id="PTHR30193:SF37">
    <property type="entry name" value="INNER MEMBRANE ABC TRANSPORTER PERMEASE PROTEIN YCJO"/>
    <property type="match status" value="1"/>
</dbReference>
<dbReference type="AlphaFoldDB" id="A0A1H3GRA5"/>
<dbReference type="Gene3D" id="1.10.3720.10">
    <property type="entry name" value="MetI-like"/>
    <property type="match status" value="1"/>
</dbReference>
<dbReference type="InterPro" id="IPR035906">
    <property type="entry name" value="MetI-like_sf"/>
</dbReference>
<dbReference type="GO" id="GO:0055085">
    <property type="term" value="P:transmembrane transport"/>
    <property type="evidence" value="ECO:0007669"/>
    <property type="project" value="InterPro"/>
</dbReference>
<dbReference type="Proteomes" id="UP000198935">
    <property type="component" value="Unassembled WGS sequence"/>
</dbReference>
<dbReference type="InterPro" id="IPR051393">
    <property type="entry name" value="ABC_transporter_permease"/>
</dbReference>
<keyword evidence="2 7" id="KW-0813">Transport</keyword>
<comment type="subcellular location">
    <subcellularLocation>
        <location evidence="1 7">Cell membrane</location>
        <topology evidence="1 7">Multi-pass membrane protein</topology>
    </subcellularLocation>
</comment>
<keyword evidence="10" id="KW-1185">Reference proteome</keyword>
<dbReference type="STRING" id="1503961.SAMN05421736_101239"/>
<keyword evidence="6 7" id="KW-0472">Membrane</keyword>
<dbReference type="SUPFAM" id="SSF161098">
    <property type="entry name" value="MetI-like"/>
    <property type="match status" value="1"/>
</dbReference>
<evidence type="ECO:0000256" key="1">
    <source>
        <dbReference type="ARBA" id="ARBA00004651"/>
    </source>
</evidence>
<dbReference type="PROSITE" id="PS50928">
    <property type="entry name" value="ABC_TM1"/>
    <property type="match status" value="1"/>
</dbReference>
<feature type="transmembrane region" description="Helical" evidence="7">
    <location>
        <begin position="211"/>
        <end position="231"/>
    </location>
</feature>
<feature type="transmembrane region" description="Helical" evidence="7">
    <location>
        <begin position="158"/>
        <end position="180"/>
    </location>
</feature>
<keyword evidence="5 7" id="KW-1133">Transmembrane helix</keyword>
<reference evidence="10" key="1">
    <citation type="submission" date="2016-10" db="EMBL/GenBank/DDBJ databases">
        <authorList>
            <person name="Varghese N."/>
            <person name="Submissions S."/>
        </authorList>
    </citation>
    <scope>NUCLEOTIDE SEQUENCE [LARGE SCALE GENOMIC DNA]</scope>
    <source>
        <strain evidence="10">SP</strain>
    </source>
</reference>
<dbReference type="GO" id="GO:0005886">
    <property type="term" value="C:plasma membrane"/>
    <property type="evidence" value="ECO:0007669"/>
    <property type="project" value="UniProtKB-SubCell"/>
</dbReference>
<accession>A0A1H3GRA5</accession>
<evidence type="ECO:0000256" key="7">
    <source>
        <dbReference type="RuleBase" id="RU363032"/>
    </source>
</evidence>
<dbReference type="EMBL" id="FNPI01000001">
    <property type="protein sequence ID" value="SDY05168.1"/>
    <property type="molecule type" value="Genomic_DNA"/>
</dbReference>
<keyword evidence="3" id="KW-1003">Cell membrane</keyword>
<feature type="transmembrane region" description="Helical" evidence="7">
    <location>
        <begin position="77"/>
        <end position="98"/>
    </location>
</feature>
<dbReference type="OrthoDB" id="5174895at2"/>
<proteinExistence type="inferred from homology"/>
<name>A0A1H3GRA5_9BACI</name>
<keyword evidence="4 7" id="KW-0812">Transmembrane</keyword>
<gene>
    <name evidence="9" type="ORF">SAMN05421736_101239</name>
</gene>